<reference evidence="3" key="1">
    <citation type="submission" date="2023-03" db="EMBL/GenBank/DDBJ databases">
        <title>Emydomyces testavorans Genome Sequence.</title>
        <authorList>
            <person name="Hoyer L."/>
        </authorList>
    </citation>
    <scope>NUCLEOTIDE SEQUENCE</scope>
    <source>
        <strain evidence="3">16-2883</strain>
    </source>
</reference>
<dbReference type="PROSITE" id="PS50011">
    <property type="entry name" value="PROTEIN_KINASE_DOM"/>
    <property type="match status" value="1"/>
</dbReference>
<dbReference type="PANTHER" id="PTHR12984">
    <property type="entry name" value="SCY1-RELATED S/T PROTEIN KINASE-LIKE"/>
    <property type="match status" value="1"/>
</dbReference>
<evidence type="ECO:0000313" key="3">
    <source>
        <dbReference type="EMBL" id="WEW55554.1"/>
    </source>
</evidence>
<feature type="compositionally biased region" description="Polar residues" evidence="1">
    <location>
        <begin position="670"/>
        <end position="689"/>
    </location>
</feature>
<dbReference type="Pfam" id="PF00069">
    <property type="entry name" value="Pkinase"/>
    <property type="match status" value="1"/>
</dbReference>
<name>A0AAF0DBR4_9EURO</name>
<feature type="region of interest" description="Disordered" evidence="1">
    <location>
        <begin position="760"/>
        <end position="931"/>
    </location>
</feature>
<evidence type="ECO:0000313" key="4">
    <source>
        <dbReference type="Proteomes" id="UP001219355"/>
    </source>
</evidence>
<feature type="compositionally biased region" description="Polar residues" evidence="1">
    <location>
        <begin position="760"/>
        <end position="775"/>
    </location>
</feature>
<dbReference type="CDD" id="cd14011">
    <property type="entry name" value="PK_SCY1_like"/>
    <property type="match status" value="1"/>
</dbReference>
<dbReference type="GO" id="GO:0004672">
    <property type="term" value="F:protein kinase activity"/>
    <property type="evidence" value="ECO:0007669"/>
    <property type="project" value="InterPro"/>
</dbReference>
<sequence>MFSSALKSFSSNISANYQISPNPSFVSGPWKVHDGKKKSTGTPASVFIFDRKSLEHRTGGFGSRSSSSHLKKLHELVIERLKREASNLARLRHPSILQILEPVEETRNGGLMFVTEPLTASLAGLLQEKDEQERVGGVGGRASRFVIEASDGSRRRRDIEIDELEIQKGLLQIGKGLEFLHESAGLVHGNLTPDAIYINSKSDWKISGLAFAGPADSHTASSLPPLALSEVLYHDAQLPHFVQLDLDYTSPDFVLDSNVSSAADLFSLGLIIIALYNSPHASPIQAHNSINTYKNLLSSPSSIPSRNNSFQCTRPVPKDLQAEVLPRLITRRPAQRMNAREFQQAQYFDNVLVSTIRFLESFPAKTPNEKFQFMRGLTRVLPEFPNSVLEKKVLPALLEEGKDRELLPHILQNVFKIVDRLPTGRRVVPEKVIPQLKEIFISPSSKGATTERDASKDAGLMVILENMKLLADNCSGKDFKDDIWPLIHLGLESPTHSLVDASLRCLPAMLPVLDFSTVKDEVFPPIALVFSKTSSLSIKVRGLEAFVILCGGTIESMGSTDDLTGITSQSRSSGSSSTSILDKFTIQEKVIPLLKAMRTKEPAVMMAALNVFKQIGQIVDMEFLALEVLPMLWTFSLGPLLNVQQFSSYMELIKSLSSRIEKEQTKKLQELSSSAGNVDQARKTTSSPFEISGNINGSGPGSHESNFERLVLGKDHAIKASDNSLDGWGLAASSTKQSPLPNAGPQFSWSSANATSNTLKPAFNSRSITPDTKASSFPVLQPTTGQSSASTNPLSATSPSWNSAGLRPAPGSQPSLSQLSVNPSSLTPSASTSPFPPATRQTTVMSSSTIPPPPPSSGFLPPNLASLSVPPPPPPSSGFQLPNPASMSIPPPPPFGMLNTSLGSARPASQNLPVRSGSQQGQGLDKYESLL</sequence>
<dbReference type="Proteomes" id="UP001219355">
    <property type="component" value="Chromosome 1"/>
</dbReference>
<dbReference type="SUPFAM" id="SSF56112">
    <property type="entry name" value="Protein kinase-like (PK-like)"/>
    <property type="match status" value="1"/>
</dbReference>
<keyword evidence="3" id="KW-0418">Kinase</keyword>
<organism evidence="3 4">
    <name type="scientific">Emydomyces testavorans</name>
    <dbReference type="NCBI Taxonomy" id="2070801"/>
    <lineage>
        <taxon>Eukaryota</taxon>
        <taxon>Fungi</taxon>
        <taxon>Dikarya</taxon>
        <taxon>Ascomycota</taxon>
        <taxon>Pezizomycotina</taxon>
        <taxon>Eurotiomycetes</taxon>
        <taxon>Eurotiomycetidae</taxon>
        <taxon>Onygenales</taxon>
        <taxon>Nannizziopsiaceae</taxon>
        <taxon>Emydomyces</taxon>
    </lineage>
</organism>
<feature type="compositionally biased region" description="Polar residues" evidence="1">
    <location>
        <begin position="812"/>
        <end position="822"/>
    </location>
</feature>
<dbReference type="Gene3D" id="1.25.10.10">
    <property type="entry name" value="Leucine-rich Repeat Variant"/>
    <property type="match status" value="1"/>
</dbReference>
<dbReference type="AlphaFoldDB" id="A0AAF0DBR4"/>
<dbReference type="InterPro" id="IPR000719">
    <property type="entry name" value="Prot_kinase_dom"/>
</dbReference>
<proteinExistence type="predicted"/>
<dbReference type="InterPro" id="IPR011989">
    <property type="entry name" value="ARM-like"/>
</dbReference>
<keyword evidence="4" id="KW-1185">Reference proteome</keyword>
<evidence type="ECO:0000259" key="2">
    <source>
        <dbReference type="PROSITE" id="PS50011"/>
    </source>
</evidence>
<dbReference type="SMART" id="SM00220">
    <property type="entry name" value="S_TKc"/>
    <property type="match status" value="1"/>
</dbReference>
<feature type="domain" description="Protein kinase" evidence="2">
    <location>
        <begin position="32"/>
        <end position="348"/>
    </location>
</feature>
<feature type="region of interest" description="Disordered" evidence="1">
    <location>
        <begin position="734"/>
        <end position="753"/>
    </location>
</feature>
<dbReference type="EMBL" id="CP120627">
    <property type="protein sequence ID" value="WEW55554.1"/>
    <property type="molecule type" value="Genomic_DNA"/>
</dbReference>
<dbReference type="InterPro" id="IPR051177">
    <property type="entry name" value="CIK-Related_Protein"/>
</dbReference>
<accession>A0AAF0DBR4</accession>
<gene>
    <name evidence="3" type="primary">ppk32</name>
    <name evidence="3" type="ORF">PRK78_000985</name>
</gene>
<dbReference type="InterPro" id="IPR016024">
    <property type="entry name" value="ARM-type_fold"/>
</dbReference>
<keyword evidence="3" id="KW-0808">Transferase</keyword>
<feature type="compositionally biased region" description="Polar residues" evidence="1">
    <location>
        <begin position="781"/>
        <end position="803"/>
    </location>
</feature>
<dbReference type="GO" id="GO:0005524">
    <property type="term" value="F:ATP binding"/>
    <property type="evidence" value="ECO:0007669"/>
    <property type="project" value="InterPro"/>
</dbReference>
<dbReference type="SUPFAM" id="SSF48371">
    <property type="entry name" value="ARM repeat"/>
    <property type="match status" value="1"/>
</dbReference>
<feature type="compositionally biased region" description="Low complexity" evidence="1">
    <location>
        <begin position="823"/>
        <end position="833"/>
    </location>
</feature>
<protein>
    <submittedName>
        <fullName evidence="3">Protein kinase domain-containing protein ppk32</fullName>
    </submittedName>
</protein>
<dbReference type="Gene3D" id="1.10.510.10">
    <property type="entry name" value="Transferase(Phosphotransferase) domain 1"/>
    <property type="match status" value="1"/>
</dbReference>
<evidence type="ECO:0000256" key="1">
    <source>
        <dbReference type="SAM" id="MobiDB-lite"/>
    </source>
</evidence>
<dbReference type="PANTHER" id="PTHR12984:SF6">
    <property type="entry name" value="SCY1-LIKE PROTEIN 2"/>
    <property type="match status" value="1"/>
</dbReference>
<feature type="compositionally biased region" description="Low complexity" evidence="1">
    <location>
        <begin position="857"/>
        <end position="868"/>
    </location>
</feature>
<feature type="compositionally biased region" description="Polar residues" evidence="1">
    <location>
        <begin position="898"/>
        <end position="922"/>
    </location>
</feature>
<dbReference type="InterPro" id="IPR011009">
    <property type="entry name" value="Kinase-like_dom_sf"/>
</dbReference>
<dbReference type="Gene3D" id="3.30.200.20">
    <property type="entry name" value="Phosphorylase Kinase, domain 1"/>
    <property type="match status" value="1"/>
</dbReference>
<feature type="region of interest" description="Disordered" evidence="1">
    <location>
        <begin position="667"/>
        <end position="703"/>
    </location>
</feature>